<protein>
    <recommendedName>
        <fullName evidence="2">NFACT RNA-binding domain-containing protein</fullName>
    </recommendedName>
</protein>
<dbReference type="GO" id="GO:0072344">
    <property type="term" value="P:rescue of stalled ribosome"/>
    <property type="evidence" value="ECO:0007669"/>
    <property type="project" value="TreeGrafter"/>
</dbReference>
<dbReference type="Pfam" id="PF05833">
    <property type="entry name" value="NFACT_N"/>
    <property type="match status" value="1"/>
</dbReference>
<evidence type="ECO:0000313" key="4">
    <source>
        <dbReference type="Proteomes" id="UP000221024"/>
    </source>
</evidence>
<name>A0A2H3NMJ6_9BACT</name>
<feature type="domain" description="NFACT RNA-binding" evidence="2">
    <location>
        <begin position="434"/>
        <end position="525"/>
    </location>
</feature>
<feature type="coiled-coil region" evidence="1">
    <location>
        <begin position="365"/>
        <end position="399"/>
    </location>
</feature>
<dbReference type="Proteomes" id="UP000221024">
    <property type="component" value="Unassembled WGS sequence"/>
</dbReference>
<dbReference type="GO" id="GO:0043023">
    <property type="term" value="F:ribosomal large subunit binding"/>
    <property type="evidence" value="ECO:0007669"/>
    <property type="project" value="TreeGrafter"/>
</dbReference>
<dbReference type="OrthoDB" id="9766163at2"/>
<dbReference type="PANTHER" id="PTHR15239:SF6">
    <property type="entry name" value="RIBOSOME QUALITY CONTROL COMPLEX SUBUNIT NEMF"/>
    <property type="match status" value="1"/>
</dbReference>
<comment type="caution">
    <text evidence="3">The sequence shown here is derived from an EMBL/GenBank/DDBJ whole genome shotgun (WGS) entry which is preliminary data.</text>
</comment>
<keyword evidence="1" id="KW-0175">Coiled coil</keyword>
<accession>A0A2H3NMJ6</accession>
<keyword evidence="4" id="KW-1185">Reference proteome</keyword>
<dbReference type="RefSeq" id="WP_098061651.1">
    <property type="nucleotide sequence ID" value="NZ_PDEP01000004.1"/>
</dbReference>
<evidence type="ECO:0000313" key="3">
    <source>
        <dbReference type="EMBL" id="PEN07928.1"/>
    </source>
</evidence>
<reference evidence="3 4" key="1">
    <citation type="submission" date="2017-10" db="EMBL/GenBank/DDBJ databases">
        <title>Draft genome of Longimonas halophila.</title>
        <authorList>
            <person name="Goh K.M."/>
            <person name="Shamsir M.S."/>
            <person name="Lim S.W."/>
        </authorList>
    </citation>
    <scope>NUCLEOTIDE SEQUENCE [LARGE SCALE GENOMIC DNA]</scope>
    <source>
        <strain evidence="3 4">KCTC 42399</strain>
    </source>
</reference>
<dbReference type="AlphaFoldDB" id="A0A2H3NMJ6"/>
<dbReference type="GO" id="GO:0000049">
    <property type="term" value="F:tRNA binding"/>
    <property type="evidence" value="ECO:0007669"/>
    <property type="project" value="TreeGrafter"/>
</dbReference>
<dbReference type="GO" id="GO:1990112">
    <property type="term" value="C:RQC complex"/>
    <property type="evidence" value="ECO:0007669"/>
    <property type="project" value="TreeGrafter"/>
</dbReference>
<dbReference type="Gene3D" id="2.30.310.10">
    <property type="entry name" value="ibrinogen binding protein from staphylococcus aureus domain"/>
    <property type="match status" value="1"/>
</dbReference>
<dbReference type="InterPro" id="IPR051608">
    <property type="entry name" value="RQC_Subunit_NEMF"/>
</dbReference>
<dbReference type="PANTHER" id="PTHR15239">
    <property type="entry name" value="NUCLEAR EXPORT MEDIATOR FACTOR NEMF"/>
    <property type="match status" value="1"/>
</dbReference>
<evidence type="ECO:0000259" key="2">
    <source>
        <dbReference type="Pfam" id="PF05670"/>
    </source>
</evidence>
<evidence type="ECO:0000256" key="1">
    <source>
        <dbReference type="SAM" id="Coils"/>
    </source>
</evidence>
<dbReference type="Pfam" id="PF05670">
    <property type="entry name" value="NFACT-R_1"/>
    <property type="match status" value="1"/>
</dbReference>
<organism evidence="3 4">
    <name type="scientific">Longimonas halophila</name>
    <dbReference type="NCBI Taxonomy" id="1469170"/>
    <lineage>
        <taxon>Bacteria</taxon>
        <taxon>Pseudomonadati</taxon>
        <taxon>Rhodothermota</taxon>
        <taxon>Rhodothermia</taxon>
        <taxon>Rhodothermales</taxon>
        <taxon>Salisaetaceae</taxon>
        <taxon>Longimonas</taxon>
    </lineage>
</organism>
<sequence>MINSYFTLRALVRRWHDDLVGCQVHDAFSQVKNEFSLALAGPESAYMLRASVQRPLLFLFRTDGISKKKSNVATLFQASQGLTVTDLRIAHLDRMVMCDLSDGSRFVWQLFGARANVFWVDAETGTIRDAFRNANALRGTDAPTPRAAPMPDTLDDFLGRWRTNRNKTRQAIQSAVPLFGQLLARETVHRAGLDPTADPETVSSAEKEQLFASAQQILRELETPTPRLYGTGPFPDAFALIPLQHRTDRREAFDDVDTAVRVAVRRMLAKQHFERLYDPLDDALARAADRAQRTTEQMMQELANESRAAEYEQWAHLLMTQPDVSPGAEEVTLPNLFSEDEEAITIPLDPAKSVVKNAEHYYDRARRTRRSRQEAEARLDDAIARAESAQQLLDDLRAIDTLSGIKRFRKERADEIAPFMDRGSSDVDTFPFRRFDLGGGFEVWVGKNARQNDELTFHTAQKYDLWMHARQVPGSHTVLHLPNRDAEPGRRRIVQAAQIAAYYSKARGSGAVPVMYTRRKYVRSPKGSPPGAVTVQHEDVVMVEPGLPDA</sequence>
<gene>
    <name evidence="3" type="ORF">CRI93_05645</name>
</gene>
<proteinExistence type="predicted"/>
<dbReference type="EMBL" id="PDEP01000004">
    <property type="protein sequence ID" value="PEN07928.1"/>
    <property type="molecule type" value="Genomic_DNA"/>
</dbReference>
<dbReference type="InterPro" id="IPR008532">
    <property type="entry name" value="NFACT_RNA-bd"/>
</dbReference>